<sequence length="372" mass="41858">MNLFGLLLPLAISLPTAAYGDLIPDVRLEVDFGTQETETQMFWYAWQGDERVITKDSRTFDEAFNFQALTVRLDSPCGFNYVERNGDLDVFFHNLTLDALCACTKLSMSFVGLPQGEYDIRFAFFDEKAQLNQTLSIYQKNGPNRKKVLDTQIKETVPTGPLKLDQIFFSSNGRDAPAFEIITGAATPILVNGFVITLYKDSDENPNPNPNPNPDPDPNPDPNPTPDPEEPEGPSKGKIRPIPLGDAAFAMKIAPQEDRYLCLVEMAQQAFMGEYQMGKNYCRYVNRQGLLMEELNGVKLIESKAELQWSEAQDDPLTISFDKQVLTPCLIVLGDERFSGYIRYDGACAAVDYVYNDPILSWTYSTLSWRES</sequence>
<keyword evidence="3" id="KW-1185">Reference proteome</keyword>
<reference evidence="3" key="1">
    <citation type="submission" date="2017-04" db="EMBL/GenBank/DDBJ databases">
        <authorList>
            <person name="Varghese N."/>
            <person name="Submissions S."/>
        </authorList>
    </citation>
    <scope>NUCLEOTIDE SEQUENCE [LARGE SCALE GENOMIC DNA]</scope>
    <source>
        <strain evidence="3">RKEM611</strain>
    </source>
</reference>
<dbReference type="Proteomes" id="UP000192907">
    <property type="component" value="Unassembled WGS sequence"/>
</dbReference>
<name>A0A1Y6CKX6_9BACT</name>
<evidence type="ECO:0000256" key="1">
    <source>
        <dbReference type="SAM" id="MobiDB-lite"/>
    </source>
</evidence>
<dbReference type="AlphaFoldDB" id="A0A1Y6CKX6"/>
<evidence type="ECO:0000313" key="2">
    <source>
        <dbReference type="EMBL" id="SMF59634.1"/>
    </source>
</evidence>
<gene>
    <name evidence="2" type="ORF">SAMN06296036_12028</name>
</gene>
<feature type="region of interest" description="Disordered" evidence="1">
    <location>
        <begin position="201"/>
        <end position="241"/>
    </location>
</feature>
<protein>
    <submittedName>
        <fullName evidence="2">Uncharacterized protein</fullName>
    </submittedName>
</protein>
<dbReference type="EMBL" id="FWZT01000020">
    <property type="protein sequence ID" value="SMF59634.1"/>
    <property type="molecule type" value="Genomic_DNA"/>
</dbReference>
<evidence type="ECO:0000313" key="3">
    <source>
        <dbReference type="Proteomes" id="UP000192907"/>
    </source>
</evidence>
<dbReference type="RefSeq" id="WP_132322951.1">
    <property type="nucleotide sequence ID" value="NZ_FWZT01000020.1"/>
</dbReference>
<feature type="compositionally biased region" description="Pro residues" evidence="1">
    <location>
        <begin position="207"/>
        <end position="226"/>
    </location>
</feature>
<organism evidence="2 3">
    <name type="scientific">Pseudobacteriovorax antillogorgiicola</name>
    <dbReference type="NCBI Taxonomy" id="1513793"/>
    <lineage>
        <taxon>Bacteria</taxon>
        <taxon>Pseudomonadati</taxon>
        <taxon>Bdellovibrionota</taxon>
        <taxon>Oligoflexia</taxon>
        <taxon>Oligoflexales</taxon>
        <taxon>Pseudobacteriovoracaceae</taxon>
        <taxon>Pseudobacteriovorax</taxon>
    </lineage>
</organism>
<accession>A0A1Y6CKX6</accession>
<proteinExistence type="predicted"/>